<sequence length="289" mass="32678">MHFFNINKKYAQYKGSKACIISIPYEHTVSFMAGCDLGPSAVLHASANVELYDEELQFKPHIYGISHVDVADFSEDHDANLKYIGKEFLKHYKSGKFIVSVGGEHSITIGLLEGLKQVEEDVSIIQFDAHADLRSFYPPSKKSHACVMRRASEMFPNTLALGIRSMGEDAASYIKKNDYPILYAKDLFEMSDKEVQEYLSKVIRNKKVYITFDVDVFDASVVSLTGTPEPGGLGWYQTLRILKHIFKKYDVIAVDVVELIGRESPTKCAFNTALLIRKMLGYKFLSFQN</sequence>
<evidence type="ECO:0000256" key="2">
    <source>
        <dbReference type="ARBA" id="ARBA00022723"/>
    </source>
</evidence>
<protein>
    <submittedName>
        <fullName evidence="5">Agmatinase</fullName>
        <ecNumber evidence="5">3.5.3.11</ecNumber>
    </submittedName>
</protein>
<feature type="binding site" evidence="4">
    <location>
        <position position="215"/>
    </location>
    <ligand>
        <name>Mn(2+)</name>
        <dbReference type="ChEBI" id="CHEBI:29035"/>
        <label>1</label>
    </ligand>
</feature>
<dbReference type="AlphaFoldDB" id="A0A955E0F2"/>
<evidence type="ECO:0000313" key="5">
    <source>
        <dbReference type="EMBL" id="MCA9302020.1"/>
    </source>
</evidence>
<evidence type="ECO:0000256" key="4">
    <source>
        <dbReference type="PIRSR" id="PIRSR036979-1"/>
    </source>
</evidence>
<evidence type="ECO:0000256" key="1">
    <source>
        <dbReference type="ARBA" id="ARBA00009227"/>
    </source>
</evidence>
<dbReference type="PANTHER" id="PTHR11358:SF26">
    <property type="entry name" value="GUANIDINO ACID HYDROLASE, MITOCHONDRIAL"/>
    <property type="match status" value="1"/>
</dbReference>
<reference evidence="5" key="2">
    <citation type="journal article" date="2021" name="Microbiome">
        <title>Successional dynamics and alternative stable states in a saline activated sludge microbial community over 9 years.</title>
        <authorList>
            <person name="Wang Y."/>
            <person name="Ye J."/>
            <person name="Ju F."/>
            <person name="Liu L."/>
            <person name="Boyd J.A."/>
            <person name="Deng Y."/>
            <person name="Parks D.H."/>
            <person name="Jiang X."/>
            <person name="Yin X."/>
            <person name="Woodcroft B.J."/>
            <person name="Tyson G.W."/>
            <person name="Hugenholtz P."/>
            <person name="Polz M.F."/>
            <person name="Zhang T."/>
        </authorList>
    </citation>
    <scope>NUCLEOTIDE SEQUENCE</scope>
    <source>
        <strain evidence="5">HKST-UBA80</strain>
    </source>
</reference>
<dbReference type="Proteomes" id="UP000714817">
    <property type="component" value="Unassembled WGS sequence"/>
</dbReference>
<feature type="binding site" evidence="4">
    <location>
        <position position="213"/>
    </location>
    <ligand>
        <name>Mn(2+)</name>
        <dbReference type="ChEBI" id="CHEBI:29035"/>
        <label>1</label>
    </ligand>
</feature>
<dbReference type="NCBIfam" id="TIGR01230">
    <property type="entry name" value="agmatinase"/>
    <property type="match status" value="1"/>
</dbReference>
<evidence type="ECO:0000313" key="6">
    <source>
        <dbReference type="Proteomes" id="UP000714817"/>
    </source>
</evidence>
<keyword evidence="2 4" id="KW-0479">Metal-binding</keyword>
<gene>
    <name evidence="5" type="primary">speB</name>
    <name evidence="5" type="ORF">KDA10_01470</name>
</gene>
<dbReference type="GO" id="GO:0046872">
    <property type="term" value="F:metal ion binding"/>
    <property type="evidence" value="ECO:0007669"/>
    <property type="project" value="UniProtKB-KW"/>
</dbReference>
<proteinExistence type="inferred from homology"/>
<dbReference type="GO" id="GO:0033389">
    <property type="term" value="P:putrescine biosynthetic process from arginine, via agmatine"/>
    <property type="evidence" value="ECO:0007669"/>
    <property type="project" value="TreeGrafter"/>
</dbReference>
<dbReference type="InterPro" id="IPR006035">
    <property type="entry name" value="Ureohydrolase"/>
</dbReference>
<accession>A0A955E0F2</accession>
<feature type="binding site" evidence="4">
    <location>
        <position position="132"/>
    </location>
    <ligand>
        <name>Mn(2+)</name>
        <dbReference type="ChEBI" id="CHEBI:29035"/>
        <label>1</label>
    </ligand>
</feature>
<reference evidence="5" key="1">
    <citation type="submission" date="2020-04" db="EMBL/GenBank/DDBJ databases">
        <authorList>
            <person name="Zhang T."/>
        </authorList>
    </citation>
    <scope>NUCLEOTIDE SEQUENCE</scope>
    <source>
        <strain evidence="5">HKST-UBA80</strain>
    </source>
</reference>
<dbReference type="SUPFAM" id="SSF52768">
    <property type="entry name" value="Arginase/deacetylase"/>
    <property type="match status" value="1"/>
</dbReference>
<comment type="similarity">
    <text evidence="1">Belongs to the arginase family. Agmatinase subfamily.</text>
</comment>
<organism evidence="5 6">
    <name type="scientific">candidate division WWE3 bacterium</name>
    <dbReference type="NCBI Taxonomy" id="2053526"/>
    <lineage>
        <taxon>Bacteria</taxon>
        <taxon>Katanobacteria</taxon>
    </lineage>
</organism>
<dbReference type="CDD" id="cd11593">
    <property type="entry name" value="Agmatinase-like_2"/>
    <property type="match status" value="1"/>
</dbReference>
<comment type="caution">
    <text evidence="5">The sequence shown here is derived from an EMBL/GenBank/DDBJ whole genome shotgun (WGS) entry which is preliminary data.</text>
</comment>
<dbReference type="EC" id="3.5.3.11" evidence="5"/>
<dbReference type="InterPro" id="IPR023696">
    <property type="entry name" value="Ureohydrolase_dom_sf"/>
</dbReference>
<dbReference type="Pfam" id="PF00491">
    <property type="entry name" value="Arginase"/>
    <property type="match status" value="1"/>
</dbReference>
<dbReference type="PANTHER" id="PTHR11358">
    <property type="entry name" value="ARGINASE/AGMATINASE"/>
    <property type="match status" value="1"/>
</dbReference>
<dbReference type="Gene3D" id="3.40.800.10">
    <property type="entry name" value="Ureohydrolase domain"/>
    <property type="match status" value="1"/>
</dbReference>
<comment type="cofactor">
    <cofactor evidence="4">
        <name>Mn(2+)</name>
        <dbReference type="ChEBI" id="CHEBI:29035"/>
    </cofactor>
    <text evidence="4">Binds 2 manganese ions per subunit.</text>
</comment>
<feature type="binding site" evidence="4">
    <location>
        <position position="128"/>
    </location>
    <ligand>
        <name>Mn(2+)</name>
        <dbReference type="ChEBI" id="CHEBI:29035"/>
        <label>1</label>
    </ligand>
</feature>
<dbReference type="GO" id="GO:0008783">
    <property type="term" value="F:agmatinase activity"/>
    <property type="evidence" value="ECO:0007669"/>
    <property type="project" value="UniProtKB-EC"/>
</dbReference>
<name>A0A955E0F2_UNCKA</name>
<dbReference type="EMBL" id="JAGQNY010000005">
    <property type="protein sequence ID" value="MCA9302020.1"/>
    <property type="molecule type" value="Genomic_DNA"/>
</dbReference>
<feature type="binding site" evidence="4">
    <location>
        <position position="130"/>
    </location>
    <ligand>
        <name>Mn(2+)</name>
        <dbReference type="ChEBI" id="CHEBI:29035"/>
        <label>1</label>
    </ligand>
</feature>
<dbReference type="PROSITE" id="PS51409">
    <property type="entry name" value="ARGINASE_2"/>
    <property type="match status" value="1"/>
</dbReference>
<evidence type="ECO:0000256" key="3">
    <source>
        <dbReference type="ARBA" id="ARBA00022801"/>
    </source>
</evidence>
<dbReference type="InterPro" id="IPR005925">
    <property type="entry name" value="Agmatinase-rel"/>
</dbReference>
<keyword evidence="4" id="KW-0464">Manganese</keyword>
<feature type="binding site" evidence="4">
    <location>
        <position position="105"/>
    </location>
    <ligand>
        <name>Mn(2+)</name>
        <dbReference type="ChEBI" id="CHEBI:29035"/>
        <label>1</label>
    </ligand>
</feature>
<dbReference type="PIRSF" id="PIRSF036979">
    <property type="entry name" value="Arginase"/>
    <property type="match status" value="1"/>
</dbReference>
<keyword evidence="3 5" id="KW-0378">Hydrolase</keyword>